<evidence type="ECO:0000313" key="2">
    <source>
        <dbReference type="EMBL" id="MCI2286064.1"/>
    </source>
</evidence>
<dbReference type="EMBL" id="JAKKSL010000007">
    <property type="protein sequence ID" value="MCI2286064.1"/>
    <property type="molecule type" value="Genomic_DNA"/>
</dbReference>
<feature type="transmembrane region" description="Helical" evidence="1">
    <location>
        <begin position="32"/>
        <end position="57"/>
    </location>
</feature>
<evidence type="ECO:0000313" key="3">
    <source>
        <dbReference type="Proteomes" id="UP001139646"/>
    </source>
</evidence>
<dbReference type="Pfam" id="PF07178">
    <property type="entry name" value="TraL"/>
    <property type="match status" value="1"/>
</dbReference>
<protein>
    <submittedName>
        <fullName evidence="2">Type IV conjugative transfer system protein TraL</fullName>
    </submittedName>
</protein>
<sequence>MDENPNEYRNPKRINEPLTLILWPMHHILPPLMMLGLGLVFGNPILLVLIGMIWFYLIRFIESKYPRGYLLHYWWYNGLSAWAFKGNKKCA</sequence>
<proteinExistence type="predicted"/>
<name>A0ABS9X775_9GAMM</name>
<gene>
    <name evidence="2" type="primary">traL</name>
    <name evidence="2" type="ORF">L3081_24900</name>
</gene>
<dbReference type="InterPro" id="IPR009838">
    <property type="entry name" value="T4SS_TraL"/>
</dbReference>
<keyword evidence="1" id="KW-1133">Transmembrane helix</keyword>
<organism evidence="2 3">
    <name type="scientific">Colwellia maritima</name>
    <dbReference type="NCBI Taxonomy" id="2912588"/>
    <lineage>
        <taxon>Bacteria</taxon>
        <taxon>Pseudomonadati</taxon>
        <taxon>Pseudomonadota</taxon>
        <taxon>Gammaproteobacteria</taxon>
        <taxon>Alteromonadales</taxon>
        <taxon>Colwelliaceae</taxon>
        <taxon>Colwellia</taxon>
    </lineage>
</organism>
<keyword evidence="1" id="KW-0472">Membrane</keyword>
<keyword evidence="3" id="KW-1185">Reference proteome</keyword>
<dbReference type="RefSeq" id="WP_242289240.1">
    <property type="nucleotide sequence ID" value="NZ_JAKKSL010000007.1"/>
</dbReference>
<keyword evidence="1" id="KW-0812">Transmembrane</keyword>
<dbReference type="NCBIfam" id="TIGR02762">
    <property type="entry name" value="TraL_TIGR"/>
    <property type="match status" value="1"/>
</dbReference>
<accession>A0ABS9X775</accession>
<reference evidence="2" key="1">
    <citation type="submission" date="2022-01" db="EMBL/GenBank/DDBJ databases">
        <title>Colwellia maritima, isolated from seawater.</title>
        <authorList>
            <person name="Kristyanto S."/>
            <person name="Jung J."/>
            <person name="Jeon C.O."/>
        </authorList>
    </citation>
    <scope>NUCLEOTIDE SEQUENCE</scope>
    <source>
        <strain evidence="2">MSW7</strain>
    </source>
</reference>
<dbReference type="Proteomes" id="UP001139646">
    <property type="component" value="Unassembled WGS sequence"/>
</dbReference>
<comment type="caution">
    <text evidence="2">The sequence shown here is derived from an EMBL/GenBank/DDBJ whole genome shotgun (WGS) entry which is preliminary data.</text>
</comment>
<evidence type="ECO:0000256" key="1">
    <source>
        <dbReference type="SAM" id="Phobius"/>
    </source>
</evidence>